<dbReference type="EMBL" id="KV875105">
    <property type="protein sequence ID" value="OIW23891.1"/>
    <property type="molecule type" value="Genomic_DNA"/>
</dbReference>
<feature type="region of interest" description="Disordered" evidence="1">
    <location>
        <begin position="199"/>
        <end position="237"/>
    </location>
</feature>
<dbReference type="InParanoid" id="A0A1J7I978"/>
<proteinExistence type="predicted"/>
<dbReference type="Proteomes" id="UP000182658">
    <property type="component" value="Unassembled WGS sequence"/>
</dbReference>
<protein>
    <submittedName>
        <fullName evidence="2">Uncharacterized protein</fullName>
    </submittedName>
</protein>
<feature type="compositionally biased region" description="Basic and acidic residues" evidence="1">
    <location>
        <begin position="203"/>
        <end position="220"/>
    </location>
</feature>
<keyword evidence="3" id="KW-1185">Reference proteome</keyword>
<dbReference type="AlphaFoldDB" id="A0A1J7I978"/>
<accession>A0A1J7I978</accession>
<reference evidence="2 3" key="1">
    <citation type="submission" date="2016-10" db="EMBL/GenBank/DDBJ databases">
        <title>Draft genome sequence of Coniochaeta ligniaria NRRL30616, a lignocellulolytic fungus for bioabatement of inhibitors in plant biomass hydrolysates.</title>
        <authorList>
            <consortium name="DOE Joint Genome Institute"/>
            <person name="Jimenez D.J."/>
            <person name="Hector R.E."/>
            <person name="Riley R."/>
            <person name="Sun H."/>
            <person name="Grigoriev I.V."/>
            <person name="Van Elsas J.D."/>
            <person name="Nichols N.N."/>
        </authorList>
    </citation>
    <scope>NUCLEOTIDE SEQUENCE [LARGE SCALE GENOMIC DNA]</scope>
    <source>
        <strain evidence="2 3">NRRL 30616</strain>
    </source>
</reference>
<dbReference type="OrthoDB" id="437457at2759"/>
<evidence type="ECO:0000313" key="2">
    <source>
        <dbReference type="EMBL" id="OIW23891.1"/>
    </source>
</evidence>
<gene>
    <name evidence="2" type="ORF">CONLIGDRAFT_113646</name>
</gene>
<evidence type="ECO:0000256" key="1">
    <source>
        <dbReference type="SAM" id="MobiDB-lite"/>
    </source>
</evidence>
<dbReference type="STRING" id="1408157.A0A1J7I978"/>
<organism evidence="2 3">
    <name type="scientific">Coniochaeta ligniaria NRRL 30616</name>
    <dbReference type="NCBI Taxonomy" id="1408157"/>
    <lineage>
        <taxon>Eukaryota</taxon>
        <taxon>Fungi</taxon>
        <taxon>Dikarya</taxon>
        <taxon>Ascomycota</taxon>
        <taxon>Pezizomycotina</taxon>
        <taxon>Sordariomycetes</taxon>
        <taxon>Sordariomycetidae</taxon>
        <taxon>Coniochaetales</taxon>
        <taxon>Coniochaetaceae</taxon>
        <taxon>Coniochaeta</taxon>
    </lineage>
</organism>
<name>A0A1J7I978_9PEZI</name>
<sequence length="237" mass="25268">MDAENSCPTCNSSLLAQDVPIHTLLCPQFTSLPPKPGPSSILGLLFPHDVAGTPIPTWIKLTSSTDDETSITFQSVDTSPVFPSSSPAPEVLYTERNTVRNRDTRSMLEIWTLPPSSPGTDEAPGNATVAALAEGKDGPFHAWTGPVLALAMTRATGFMVDPGSYRDVGLEDAGDVVDFLLDYENPEHGRRIREALEMLGGERAGEEGKAEAGEGGKPEDVSAGDDEEQRDVIFEAA</sequence>
<evidence type="ECO:0000313" key="3">
    <source>
        <dbReference type="Proteomes" id="UP000182658"/>
    </source>
</evidence>